<dbReference type="GO" id="GO:0008270">
    <property type="term" value="F:zinc ion binding"/>
    <property type="evidence" value="ECO:0007669"/>
    <property type="project" value="InterPro"/>
</dbReference>
<sequence length="122" mass="14065">MDRTPMHDQSMTPSPNTLPATTTSAHSSQSTSKSMVYICGECHKDNELKSTDVIRCNECGYRILYKKRTKRLISTSKSMVYICGECHKDNELKSTDVIRCNECGYRILYKKRTKRLIVYDAR</sequence>
<dbReference type="PANTHER" id="PTHR12056">
    <property type="entry name" value="DNA-DIRECTED RNA POLYMERASES I, II, AND III"/>
    <property type="match status" value="1"/>
</dbReference>
<proteinExistence type="inferred from homology"/>
<evidence type="ECO:0000313" key="7">
    <source>
        <dbReference type="EMBL" id="CAF1581693.1"/>
    </source>
</evidence>
<dbReference type="InterPro" id="IPR029040">
    <property type="entry name" value="RPABC4/Spt4"/>
</dbReference>
<dbReference type="InterPro" id="IPR006591">
    <property type="entry name" value="RNAP_P/RPABC4"/>
</dbReference>
<evidence type="ECO:0000313" key="8">
    <source>
        <dbReference type="Proteomes" id="UP000663855"/>
    </source>
</evidence>
<dbReference type="Pfam" id="PF03604">
    <property type="entry name" value="Zn_ribbon_RPAB4"/>
    <property type="match status" value="2"/>
</dbReference>
<dbReference type="Gene3D" id="2.20.28.30">
    <property type="entry name" value="RNA polymerase ii, chain L"/>
    <property type="match status" value="2"/>
</dbReference>
<dbReference type="AlphaFoldDB" id="A0A815ZD41"/>
<comment type="caution">
    <text evidence="7">The sequence shown here is derived from an EMBL/GenBank/DDBJ whole genome shotgun (WGS) entry which is preliminary data.</text>
</comment>
<gene>
    <name evidence="7" type="ORF">CJN711_LOCUS33047</name>
</gene>
<keyword evidence="4" id="KW-0539">Nucleus</keyword>
<evidence type="ECO:0000256" key="4">
    <source>
        <dbReference type="ARBA" id="ARBA00023242"/>
    </source>
</evidence>
<dbReference type="GO" id="GO:0003899">
    <property type="term" value="F:DNA-directed RNA polymerase activity"/>
    <property type="evidence" value="ECO:0007669"/>
    <property type="project" value="InterPro"/>
</dbReference>
<evidence type="ECO:0000256" key="1">
    <source>
        <dbReference type="ARBA" id="ARBA00004123"/>
    </source>
</evidence>
<dbReference type="SUPFAM" id="SSF63393">
    <property type="entry name" value="RNA polymerase subunits"/>
    <property type="match status" value="2"/>
</dbReference>
<comment type="subcellular location">
    <subcellularLocation>
        <location evidence="1">Nucleus</location>
    </subcellularLocation>
</comment>
<dbReference type="Proteomes" id="UP000663855">
    <property type="component" value="Unassembled WGS sequence"/>
</dbReference>
<dbReference type="InterPro" id="IPR039747">
    <property type="entry name" value="RPABC4"/>
</dbReference>
<keyword evidence="2" id="KW-0479">Metal-binding</keyword>
<feature type="region of interest" description="Disordered" evidence="6">
    <location>
        <begin position="1"/>
        <end position="32"/>
    </location>
</feature>
<evidence type="ECO:0000256" key="3">
    <source>
        <dbReference type="ARBA" id="ARBA00022833"/>
    </source>
</evidence>
<protein>
    <submittedName>
        <fullName evidence="7">Uncharacterized protein</fullName>
    </submittedName>
</protein>
<organism evidence="7 8">
    <name type="scientific">Rotaria magnacalcarata</name>
    <dbReference type="NCBI Taxonomy" id="392030"/>
    <lineage>
        <taxon>Eukaryota</taxon>
        <taxon>Metazoa</taxon>
        <taxon>Spiralia</taxon>
        <taxon>Gnathifera</taxon>
        <taxon>Rotifera</taxon>
        <taxon>Eurotatoria</taxon>
        <taxon>Bdelloidea</taxon>
        <taxon>Philodinida</taxon>
        <taxon>Philodinidae</taxon>
        <taxon>Rotaria</taxon>
    </lineage>
</organism>
<keyword evidence="3" id="KW-0862">Zinc</keyword>
<dbReference type="GO" id="GO:0005665">
    <property type="term" value="C:RNA polymerase II, core complex"/>
    <property type="evidence" value="ECO:0007669"/>
    <property type="project" value="TreeGrafter"/>
</dbReference>
<reference evidence="7" key="1">
    <citation type="submission" date="2021-02" db="EMBL/GenBank/DDBJ databases">
        <authorList>
            <person name="Nowell W R."/>
        </authorList>
    </citation>
    <scope>NUCLEOTIDE SEQUENCE</scope>
</reference>
<feature type="compositionally biased region" description="Low complexity" evidence="6">
    <location>
        <begin position="21"/>
        <end position="32"/>
    </location>
</feature>
<evidence type="ECO:0000256" key="5">
    <source>
        <dbReference type="ARBA" id="ARBA00025770"/>
    </source>
</evidence>
<dbReference type="FunFam" id="2.20.28.30:FF:000002">
    <property type="entry name" value="DNA-directed RNA polymerases II, IV and V subunit 12"/>
    <property type="match status" value="2"/>
</dbReference>
<dbReference type="PANTHER" id="PTHR12056:SF2">
    <property type="entry name" value="GEO11084P1"/>
    <property type="match status" value="1"/>
</dbReference>
<evidence type="ECO:0000256" key="6">
    <source>
        <dbReference type="SAM" id="MobiDB-lite"/>
    </source>
</evidence>
<dbReference type="EMBL" id="CAJNOV010015940">
    <property type="protein sequence ID" value="CAF1581693.1"/>
    <property type="molecule type" value="Genomic_DNA"/>
</dbReference>
<accession>A0A815ZD41</accession>
<name>A0A815ZD41_9BILA</name>
<comment type="similarity">
    <text evidence="5">Belongs to the archaeal Rpo12/eukaryotic RPC10 RNA polymerase subunit family.</text>
</comment>
<dbReference type="GO" id="GO:0003677">
    <property type="term" value="F:DNA binding"/>
    <property type="evidence" value="ECO:0007669"/>
    <property type="project" value="InterPro"/>
</dbReference>
<dbReference type="SMART" id="SM00659">
    <property type="entry name" value="RPOLCX"/>
    <property type="match status" value="2"/>
</dbReference>
<evidence type="ECO:0000256" key="2">
    <source>
        <dbReference type="ARBA" id="ARBA00022723"/>
    </source>
</evidence>
<dbReference type="GO" id="GO:0006351">
    <property type="term" value="P:DNA-templated transcription"/>
    <property type="evidence" value="ECO:0007669"/>
    <property type="project" value="InterPro"/>
</dbReference>
<feature type="compositionally biased region" description="Polar residues" evidence="6">
    <location>
        <begin position="7"/>
        <end position="20"/>
    </location>
</feature>
<dbReference type="GO" id="GO:0005666">
    <property type="term" value="C:RNA polymerase III complex"/>
    <property type="evidence" value="ECO:0007669"/>
    <property type="project" value="TreeGrafter"/>
</dbReference>
<dbReference type="GO" id="GO:0005736">
    <property type="term" value="C:RNA polymerase I complex"/>
    <property type="evidence" value="ECO:0007669"/>
    <property type="project" value="TreeGrafter"/>
</dbReference>